<dbReference type="InterPro" id="IPR032710">
    <property type="entry name" value="NTF2-like_dom_sf"/>
</dbReference>
<proteinExistence type="predicted"/>
<reference evidence="2 3" key="1">
    <citation type="submission" date="2016-08" db="EMBL/GenBank/DDBJ databases">
        <title>Whole genome sequence of Mesorhizobium sp. strain UASWS1009 isolated from industrial sewage.</title>
        <authorList>
            <person name="Crovadore J."/>
            <person name="Calmin G."/>
            <person name="Chablais R."/>
            <person name="Cochard B."/>
            <person name="Lefort F."/>
        </authorList>
    </citation>
    <scope>NUCLEOTIDE SEQUENCE [LARGE SCALE GENOMIC DNA]</scope>
    <source>
        <strain evidence="2 3">UASWS1009</strain>
    </source>
</reference>
<organism evidence="2 3">
    <name type="scientific">Mesorhizobium hungaricum</name>
    <dbReference type="NCBI Taxonomy" id="1566387"/>
    <lineage>
        <taxon>Bacteria</taxon>
        <taxon>Pseudomonadati</taxon>
        <taxon>Pseudomonadota</taxon>
        <taxon>Alphaproteobacteria</taxon>
        <taxon>Hyphomicrobiales</taxon>
        <taxon>Phyllobacteriaceae</taxon>
        <taxon>Mesorhizobium</taxon>
    </lineage>
</organism>
<evidence type="ECO:0008006" key="4">
    <source>
        <dbReference type="Google" id="ProtNLM"/>
    </source>
</evidence>
<dbReference type="Gene3D" id="3.10.450.50">
    <property type="match status" value="1"/>
</dbReference>
<dbReference type="Proteomes" id="UP000094412">
    <property type="component" value="Unassembled WGS sequence"/>
</dbReference>
<comment type="caution">
    <text evidence="2">The sequence shown here is derived from an EMBL/GenBank/DDBJ whole genome shotgun (WGS) entry which is preliminary data.</text>
</comment>
<dbReference type="SUPFAM" id="SSF54427">
    <property type="entry name" value="NTF2-like"/>
    <property type="match status" value="1"/>
</dbReference>
<evidence type="ECO:0000313" key="3">
    <source>
        <dbReference type="Proteomes" id="UP000094412"/>
    </source>
</evidence>
<gene>
    <name evidence="2" type="ORF">QV13_02935</name>
</gene>
<name>A0A1C2EA31_9HYPH</name>
<feature type="signal peptide" evidence="1">
    <location>
        <begin position="1"/>
        <end position="24"/>
    </location>
</feature>
<sequence>MTTRSLKFAAALALAAFAVAPAAADEPERVMQEWYRLLDQPDIAGLAGLIAPSATFHTEASGKSQSRDEFIAYMEQSQDILANADIRHRLQEKGETSITMIVCYDFQPGLTLNQETYSVADGKIVDARQKRLAENCDGF</sequence>
<evidence type="ECO:0000256" key="1">
    <source>
        <dbReference type="SAM" id="SignalP"/>
    </source>
</evidence>
<feature type="chain" id="PRO_5008660204" description="SnoaL-like domain-containing protein" evidence="1">
    <location>
        <begin position="25"/>
        <end position="139"/>
    </location>
</feature>
<dbReference type="RefSeq" id="WP_024926878.1">
    <property type="nucleotide sequence ID" value="NZ_MDEO01000024.1"/>
</dbReference>
<dbReference type="EMBL" id="MDEO01000024">
    <property type="protein sequence ID" value="OCX23830.1"/>
    <property type="molecule type" value="Genomic_DNA"/>
</dbReference>
<dbReference type="OrthoDB" id="9899534at2"/>
<dbReference type="AlphaFoldDB" id="A0A1C2EA31"/>
<evidence type="ECO:0000313" key="2">
    <source>
        <dbReference type="EMBL" id="OCX23830.1"/>
    </source>
</evidence>
<accession>A0A1C2EA31</accession>
<keyword evidence="3" id="KW-1185">Reference proteome</keyword>
<keyword evidence="1" id="KW-0732">Signal</keyword>
<protein>
    <recommendedName>
        <fullName evidence="4">SnoaL-like domain-containing protein</fullName>
    </recommendedName>
</protein>